<evidence type="ECO:0000256" key="1">
    <source>
        <dbReference type="SAM" id="MobiDB-lite"/>
    </source>
</evidence>
<evidence type="ECO:0000256" key="2">
    <source>
        <dbReference type="SAM" id="Phobius"/>
    </source>
</evidence>
<feature type="compositionally biased region" description="Polar residues" evidence="1">
    <location>
        <begin position="111"/>
        <end position="129"/>
    </location>
</feature>
<keyword evidence="3" id="KW-0732">Signal</keyword>
<feature type="chain" id="PRO_5035869254" evidence="3">
    <location>
        <begin position="23"/>
        <end position="329"/>
    </location>
</feature>
<comment type="caution">
    <text evidence="4">The sequence shown here is derived from an EMBL/GenBank/DDBJ whole genome shotgun (WGS) entry which is preliminary data.</text>
</comment>
<accession>A0A8T1WXP2</accession>
<name>A0A8T1WXP2_9STRA</name>
<feature type="compositionally biased region" description="Low complexity" evidence="1">
    <location>
        <begin position="130"/>
        <end position="149"/>
    </location>
</feature>
<organism evidence="4 5">
    <name type="scientific">Phytophthora boehmeriae</name>
    <dbReference type="NCBI Taxonomy" id="109152"/>
    <lineage>
        <taxon>Eukaryota</taxon>
        <taxon>Sar</taxon>
        <taxon>Stramenopiles</taxon>
        <taxon>Oomycota</taxon>
        <taxon>Peronosporomycetes</taxon>
        <taxon>Peronosporales</taxon>
        <taxon>Peronosporaceae</taxon>
        <taxon>Phytophthora</taxon>
    </lineage>
</organism>
<evidence type="ECO:0000313" key="4">
    <source>
        <dbReference type="EMBL" id="KAG7396569.1"/>
    </source>
</evidence>
<gene>
    <name evidence="4" type="ORF">PHYBOEH_002134</name>
</gene>
<dbReference type="Proteomes" id="UP000693981">
    <property type="component" value="Unassembled WGS sequence"/>
</dbReference>
<keyword evidence="5" id="KW-1185">Reference proteome</keyword>
<reference evidence="4" key="1">
    <citation type="submission" date="2021-02" db="EMBL/GenBank/DDBJ databases">
        <authorList>
            <person name="Palmer J.M."/>
        </authorList>
    </citation>
    <scope>NUCLEOTIDE SEQUENCE</scope>
    <source>
        <strain evidence="4">SCRP23</strain>
    </source>
</reference>
<feature type="transmembrane region" description="Helical" evidence="2">
    <location>
        <begin position="172"/>
        <end position="193"/>
    </location>
</feature>
<feature type="region of interest" description="Disordered" evidence="1">
    <location>
        <begin position="24"/>
        <end position="167"/>
    </location>
</feature>
<protein>
    <submittedName>
        <fullName evidence="4">Uncharacterized protein</fullName>
    </submittedName>
</protein>
<dbReference type="AlphaFoldDB" id="A0A8T1WXP2"/>
<keyword evidence="2" id="KW-0472">Membrane</keyword>
<dbReference type="EMBL" id="JAGDFL010000150">
    <property type="protein sequence ID" value="KAG7396569.1"/>
    <property type="molecule type" value="Genomic_DNA"/>
</dbReference>
<feature type="region of interest" description="Disordered" evidence="1">
    <location>
        <begin position="255"/>
        <end position="279"/>
    </location>
</feature>
<proteinExistence type="predicted"/>
<keyword evidence="2" id="KW-0812">Transmembrane</keyword>
<feature type="compositionally biased region" description="Low complexity" evidence="1">
    <location>
        <begin position="57"/>
        <end position="79"/>
    </location>
</feature>
<evidence type="ECO:0000256" key="3">
    <source>
        <dbReference type="SAM" id="SignalP"/>
    </source>
</evidence>
<feature type="compositionally biased region" description="Low complexity" evidence="1">
    <location>
        <begin position="87"/>
        <end position="105"/>
    </location>
</feature>
<evidence type="ECO:0000313" key="5">
    <source>
        <dbReference type="Proteomes" id="UP000693981"/>
    </source>
</evidence>
<sequence length="329" mass="33076">MNSARRLLLVAALALAIASSDARWDSTDSVLTLSPTSDSLITGRGDSVSSGGGGTVIGTAATATKAPATEAPATETPKDTPAPAPPSSDESSPSTSNSGSSNSASEEQDVTDTPSGASATVGPNTSEDQSSTTKASTSTSTSASKSTASVDSLNDSTGTLTSGNKSELNMSVGVPAILGALACVGAIVMAVTYKKKQEADADDKQRLSDDCEYTGGANFTPGNRALNTVIEEDTPPPSSKQGNADITSASGSIADFTRTNSSSSISSPFGSHHCKARVSSPVPSCYSISEMNTEFQDSGVRDNEGSNVVLTIEEVATTGSSQGAPQVQL</sequence>
<feature type="compositionally biased region" description="Polar residues" evidence="1">
    <location>
        <begin position="150"/>
        <end position="167"/>
    </location>
</feature>
<feature type="compositionally biased region" description="Polar residues" evidence="1">
    <location>
        <begin position="27"/>
        <end position="40"/>
    </location>
</feature>
<dbReference type="OrthoDB" id="127837at2759"/>
<feature type="signal peptide" evidence="3">
    <location>
        <begin position="1"/>
        <end position="22"/>
    </location>
</feature>
<keyword evidence="2" id="KW-1133">Transmembrane helix</keyword>